<dbReference type="HOGENOM" id="CLU_770940_0_0_7"/>
<feature type="transmembrane region" description="Helical" evidence="5">
    <location>
        <begin position="239"/>
        <end position="258"/>
    </location>
</feature>
<proteinExistence type="predicted"/>
<protein>
    <recommendedName>
        <fullName evidence="8">Steroid 5-alpha reductase C-terminal domain-containing protein</fullName>
    </recommendedName>
</protein>
<keyword evidence="2 5" id="KW-0812">Transmembrane</keyword>
<name>W4LBA2_ENTF1</name>
<evidence type="ECO:0000256" key="2">
    <source>
        <dbReference type="ARBA" id="ARBA00022692"/>
    </source>
</evidence>
<feature type="transmembrane region" description="Helical" evidence="5">
    <location>
        <begin position="206"/>
        <end position="224"/>
    </location>
</feature>
<dbReference type="GO" id="GO:0004671">
    <property type="term" value="F:protein C-terminal S-isoprenylcysteine carboxyl O-methyltransferase activity"/>
    <property type="evidence" value="ECO:0007669"/>
    <property type="project" value="InterPro"/>
</dbReference>
<gene>
    <name evidence="6" type="ORF">ETSY1_31335</name>
</gene>
<keyword evidence="3 5" id="KW-1133">Transmembrane helix</keyword>
<comment type="subcellular location">
    <subcellularLocation>
        <location evidence="1">Membrane</location>
        <topology evidence="1">Multi-pass membrane protein</topology>
    </subcellularLocation>
</comment>
<feature type="transmembrane region" description="Helical" evidence="5">
    <location>
        <begin position="298"/>
        <end position="323"/>
    </location>
</feature>
<dbReference type="Proteomes" id="UP000019141">
    <property type="component" value="Unassembled WGS sequence"/>
</dbReference>
<comment type="caution">
    <text evidence="6">The sequence shown here is derived from an EMBL/GenBank/DDBJ whole genome shotgun (WGS) entry which is preliminary data.</text>
</comment>
<evidence type="ECO:0000256" key="5">
    <source>
        <dbReference type="SAM" id="Phobius"/>
    </source>
</evidence>
<dbReference type="InterPro" id="IPR007269">
    <property type="entry name" value="ICMT_MeTrfase"/>
</dbReference>
<organism evidence="6 7">
    <name type="scientific">Entotheonella factor</name>
    <dbReference type="NCBI Taxonomy" id="1429438"/>
    <lineage>
        <taxon>Bacteria</taxon>
        <taxon>Pseudomonadati</taxon>
        <taxon>Nitrospinota/Tectimicrobiota group</taxon>
        <taxon>Candidatus Tectimicrobiota</taxon>
        <taxon>Candidatus Entotheonellia</taxon>
        <taxon>Candidatus Entotheonellales</taxon>
        <taxon>Candidatus Entotheonellaceae</taxon>
        <taxon>Candidatus Entotheonella</taxon>
    </lineage>
</organism>
<feature type="transmembrane region" description="Helical" evidence="5">
    <location>
        <begin position="159"/>
        <end position="177"/>
    </location>
</feature>
<dbReference type="Gene3D" id="1.20.120.1630">
    <property type="match status" value="1"/>
</dbReference>
<keyword evidence="7" id="KW-1185">Reference proteome</keyword>
<dbReference type="Pfam" id="PF04140">
    <property type="entry name" value="ICMT"/>
    <property type="match status" value="1"/>
</dbReference>
<sequence>MRLKFYNRFGMFIAGIAAFAAALGGGEQPNTTALALTAGSILLGLDLGCRFWQYRSEDDRILFLFEEVNGGQLALLPVWIWGAILTLVALSQLSVLIVFGLAVGLADVVYRLRHAYLKQESGWLALAPSGGTPLWIAGGLLLLLPWWRSLPELEGQGDLQSPFFVCFLVLVIAMNLIRRYFGYRLSRQGTSASEVQRSYESPAGLVVLRLLFLAMWVLILLYGFDQPRMAHFALALPDALRWLGVAGAVVSLLLLIWVHQSLGQNWSRLLQVWEEQTLVTHGPYQWVRHPMYTVLSGFYLCSALVAANGLIGVVSLGIVVQFWTRIEPEEHMMIEHFGDAYRHYMQHTGRLWPRLKG</sequence>
<dbReference type="GO" id="GO:0016020">
    <property type="term" value="C:membrane"/>
    <property type="evidence" value="ECO:0007669"/>
    <property type="project" value="UniProtKB-SubCell"/>
</dbReference>
<feature type="transmembrane region" description="Helical" evidence="5">
    <location>
        <begin position="78"/>
        <end position="110"/>
    </location>
</feature>
<evidence type="ECO:0000256" key="1">
    <source>
        <dbReference type="ARBA" id="ARBA00004141"/>
    </source>
</evidence>
<dbReference type="PANTHER" id="PTHR43847:SF1">
    <property type="entry name" value="BLL3993 PROTEIN"/>
    <property type="match status" value="1"/>
</dbReference>
<evidence type="ECO:0000313" key="7">
    <source>
        <dbReference type="Proteomes" id="UP000019141"/>
    </source>
</evidence>
<evidence type="ECO:0000256" key="3">
    <source>
        <dbReference type="ARBA" id="ARBA00022989"/>
    </source>
</evidence>
<dbReference type="EMBL" id="AZHW01000937">
    <property type="protein sequence ID" value="ETW95267.1"/>
    <property type="molecule type" value="Genomic_DNA"/>
</dbReference>
<dbReference type="InterPro" id="IPR052527">
    <property type="entry name" value="Metal_cation-efflux_comp"/>
</dbReference>
<accession>W4LBA2</accession>
<dbReference type="AlphaFoldDB" id="W4LBA2"/>
<keyword evidence="4 5" id="KW-0472">Membrane</keyword>
<evidence type="ECO:0000256" key="4">
    <source>
        <dbReference type="ARBA" id="ARBA00023136"/>
    </source>
</evidence>
<evidence type="ECO:0008006" key="8">
    <source>
        <dbReference type="Google" id="ProtNLM"/>
    </source>
</evidence>
<feature type="transmembrane region" description="Helical" evidence="5">
    <location>
        <begin position="122"/>
        <end position="147"/>
    </location>
</feature>
<evidence type="ECO:0000313" key="6">
    <source>
        <dbReference type="EMBL" id="ETW95267.1"/>
    </source>
</evidence>
<dbReference type="PANTHER" id="PTHR43847">
    <property type="entry name" value="BLL3993 PROTEIN"/>
    <property type="match status" value="1"/>
</dbReference>
<reference evidence="6 7" key="1">
    <citation type="journal article" date="2014" name="Nature">
        <title>An environmental bacterial taxon with a large and distinct metabolic repertoire.</title>
        <authorList>
            <person name="Wilson M.C."/>
            <person name="Mori T."/>
            <person name="Ruckert C."/>
            <person name="Uria A.R."/>
            <person name="Helf M.J."/>
            <person name="Takada K."/>
            <person name="Gernert C."/>
            <person name="Steffens U.A."/>
            <person name="Heycke N."/>
            <person name="Schmitt S."/>
            <person name="Rinke C."/>
            <person name="Helfrich E.J."/>
            <person name="Brachmann A.O."/>
            <person name="Gurgui C."/>
            <person name="Wakimoto T."/>
            <person name="Kracht M."/>
            <person name="Crusemann M."/>
            <person name="Hentschel U."/>
            <person name="Abe I."/>
            <person name="Matsunaga S."/>
            <person name="Kalinowski J."/>
            <person name="Takeyama H."/>
            <person name="Piel J."/>
        </authorList>
    </citation>
    <scope>NUCLEOTIDE SEQUENCE [LARGE SCALE GENOMIC DNA]</scope>
    <source>
        <strain evidence="7">TSY1</strain>
    </source>
</reference>